<name>A0A9J6FV88_HAELO</name>
<accession>A0A9J6FV88</accession>
<protein>
    <submittedName>
        <fullName evidence="1">Uncharacterized protein</fullName>
    </submittedName>
</protein>
<dbReference type="AlphaFoldDB" id="A0A9J6FV88"/>
<organism evidence="1 2">
    <name type="scientific">Haemaphysalis longicornis</name>
    <name type="common">Bush tick</name>
    <dbReference type="NCBI Taxonomy" id="44386"/>
    <lineage>
        <taxon>Eukaryota</taxon>
        <taxon>Metazoa</taxon>
        <taxon>Ecdysozoa</taxon>
        <taxon>Arthropoda</taxon>
        <taxon>Chelicerata</taxon>
        <taxon>Arachnida</taxon>
        <taxon>Acari</taxon>
        <taxon>Parasitiformes</taxon>
        <taxon>Ixodida</taxon>
        <taxon>Ixodoidea</taxon>
        <taxon>Ixodidae</taxon>
        <taxon>Haemaphysalinae</taxon>
        <taxon>Haemaphysalis</taxon>
    </lineage>
</organism>
<sequence>MHQEHPRASEGQKNWLFLPCRFIKPSFGPVSKNSKSFRRKLYRHETKHTSHPIAANDPGNLSSVNFHSFGDHVEVPRWTRKALFYGKLPSTESPSTARTEVSIEVFSMVLPNDGLKVLEMHYAAPLARNSLITPCSTMPAIVNLGQFRHNSLHYIILVVMSMPVASKLLYDDGEACTARGMWVSRFDSPTLASISWMYFSSAVGTTFPAVLFSPDDSEIKPPVCHYATLRYNLHLPRIAQGGLTSLNKALPDHELSLQTIILQAFSRYGHIYELFRPPVHTIASSLKNRNVKRLS</sequence>
<evidence type="ECO:0000313" key="1">
    <source>
        <dbReference type="EMBL" id="KAH9366719.1"/>
    </source>
</evidence>
<keyword evidence="2" id="KW-1185">Reference proteome</keyword>
<proteinExistence type="predicted"/>
<dbReference type="Proteomes" id="UP000821853">
    <property type="component" value="Chromosome 2"/>
</dbReference>
<comment type="caution">
    <text evidence="1">The sequence shown here is derived from an EMBL/GenBank/DDBJ whole genome shotgun (WGS) entry which is preliminary data.</text>
</comment>
<gene>
    <name evidence="1" type="ORF">HPB48_008780</name>
</gene>
<dbReference type="VEuPathDB" id="VectorBase:HLOH_048447"/>
<dbReference type="EMBL" id="JABSTR010000004">
    <property type="protein sequence ID" value="KAH9366719.1"/>
    <property type="molecule type" value="Genomic_DNA"/>
</dbReference>
<evidence type="ECO:0000313" key="2">
    <source>
        <dbReference type="Proteomes" id="UP000821853"/>
    </source>
</evidence>
<reference evidence="1 2" key="1">
    <citation type="journal article" date="2020" name="Cell">
        <title>Large-Scale Comparative Analyses of Tick Genomes Elucidate Their Genetic Diversity and Vector Capacities.</title>
        <authorList>
            <consortium name="Tick Genome and Microbiome Consortium (TIGMIC)"/>
            <person name="Jia N."/>
            <person name="Wang J."/>
            <person name="Shi W."/>
            <person name="Du L."/>
            <person name="Sun Y."/>
            <person name="Zhan W."/>
            <person name="Jiang J.F."/>
            <person name="Wang Q."/>
            <person name="Zhang B."/>
            <person name="Ji P."/>
            <person name="Bell-Sakyi L."/>
            <person name="Cui X.M."/>
            <person name="Yuan T.T."/>
            <person name="Jiang B.G."/>
            <person name="Yang W.F."/>
            <person name="Lam T.T."/>
            <person name="Chang Q.C."/>
            <person name="Ding S.J."/>
            <person name="Wang X.J."/>
            <person name="Zhu J.G."/>
            <person name="Ruan X.D."/>
            <person name="Zhao L."/>
            <person name="Wei J.T."/>
            <person name="Ye R.Z."/>
            <person name="Que T.C."/>
            <person name="Du C.H."/>
            <person name="Zhou Y.H."/>
            <person name="Cheng J.X."/>
            <person name="Dai P.F."/>
            <person name="Guo W.B."/>
            <person name="Han X.H."/>
            <person name="Huang E.J."/>
            <person name="Li L.F."/>
            <person name="Wei W."/>
            <person name="Gao Y.C."/>
            <person name="Liu J.Z."/>
            <person name="Shao H.Z."/>
            <person name="Wang X."/>
            <person name="Wang C.C."/>
            <person name="Yang T.C."/>
            <person name="Huo Q.B."/>
            <person name="Li W."/>
            <person name="Chen H.Y."/>
            <person name="Chen S.E."/>
            <person name="Zhou L.G."/>
            <person name="Ni X.B."/>
            <person name="Tian J.H."/>
            <person name="Sheng Y."/>
            <person name="Liu T."/>
            <person name="Pan Y.S."/>
            <person name="Xia L.Y."/>
            <person name="Li J."/>
            <person name="Zhao F."/>
            <person name="Cao W.C."/>
        </authorList>
    </citation>
    <scope>NUCLEOTIDE SEQUENCE [LARGE SCALE GENOMIC DNA]</scope>
    <source>
        <strain evidence="1">HaeL-2018</strain>
    </source>
</reference>